<reference evidence="1" key="1">
    <citation type="submission" date="2023-03" db="EMBL/GenBank/DDBJ databases">
        <title>Massive genome expansion in bonnet fungi (Mycena s.s.) driven by repeated elements and novel gene families across ecological guilds.</title>
        <authorList>
            <consortium name="Lawrence Berkeley National Laboratory"/>
            <person name="Harder C.B."/>
            <person name="Miyauchi S."/>
            <person name="Viragh M."/>
            <person name="Kuo A."/>
            <person name="Thoen E."/>
            <person name="Andreopoulos B."/>
            <person name="Lu D."/>
            <person name="Skrede I."/>
            <person name="Drula E."/>
            <person name="Henrissat B."/>
            <person name="Morin E."/>
            <person name="Kohler A."/>
            <person name="Barry K."/>
            <person name="LaButti K."/>
            <person name="Morin E."/>
            <person name="Salamov A."/>
            <person name="Lipzen A."/>
            <person name="Mereny Z."/>
            <person name="Hegedus B."/>
            <person name="Baldrian P."/>
            <person name="Stursova M."/>
            <person name="Weitz H."/>
            <person name="Taylor A."/>
            <person name="Grigoriev I.V."/>
            <person name="Nagy L.G."/>
            <person name="Martin F."/>
            <person name="Kauserud H."/>
        </authorList>
    </citation>
    <scope>NUCLEOTIDE SEQUENCE</scope>
    <source>
        <strain evidence="1">CBHHK182m</strain>
    </source>
</reference>
<accession>A0AAD7JCS0</accession>
<protein>
    <submittedName>
        <fullName evidence="1">Uncharacterized protein</fullName>
    </submittedName>
</protein>
<comment type="caution">
    <text evidence="1">The sequence shown here is derived from an EMBL/GenBank/DDBJ whole genome shotgun (WGS) entry which is preliminary data.</text>
</comment>
<gene>
    <name evidence="1" type="ORF">B0H16DRAFT_1719193</name>
</gene>
<dbReference type="EMBL" id="JARKIB010000033">
    <property type="protein sequence ID" value="KAJ7762152.1"/>
    <property type="molecule type" value="Genomic_DNA"/>
</dbReference>
<organism evidence="1 2">
    <name type="scientific">Mycena metata</name>
    <dbReference type="NCBI Taxonomy" id="1033252"/>
    <lineage>
        <taxon>Eukaryota</taxon>
        <taxon>Fungi</taxon>
        <taxon>Dikarya</taxon>
        <taxon>Basidiomycota</taxon>
        <taxon>Agaricomycotina</taxon>
        <taxon>Agaricomycetes</taxon>
        <taxon>Agaricomycetidae</taxon>
        <taxon>Agaricales</taxon>
        <taxon>Marasmiineae</taxon>
        <taxon>Mycenaceae</taxon>
        <taxon>Mycena</taxon>
    </lineage>
</organism>
<name>A0AAD7JCS0_9AGAR</name>
<dbReference type="AlphaFoldDB" id="A0AAD7JCS0"/>
<keyword evidence="2" id="KW-1185">Reference proteome</keyword>
<proteinExistence type="predicted"/>
<dbReference type="Proteomes" id="UP001215598">
    <property type="component" value="Unassembled WGS sequence"/>
</dbReference>
<evidence type="ECO:0000313" key="2">
    <source>
        <dbReference type="Proteomes" id="UP001215598"/>
    </source>
</evidence>
<sequence length="165" mass="19051">MALPLTFMDRELIHSVVVGPDGGVCYTLSSTSGAFRGRKITTITAASGFVGIINWRRHLFVLNGVEQKWDHVRVKLGGIFSSKWQWNWDGRPYTLKYHQSDKELWATPNFDGAAGTVRFTTYNVRLFHENDRAVLYLPHQMQDETEQMFVLMAILQTEIDRQDRE</sequence>
<evidence type="ECO:0000313" key="1">
    <source>
        <dbReference type="EMBL" id="KAJ7762152.1"/>
    </source>
</evidence>